<dbReference type="InterPro" id="IPR027275">
    <property type="entry name" value="PRC-brl_dom"/>
</dbReference>
<protein>
    <submittedName>
        <fullName evidence="2">Essential sporulation protein</fullName>
    </submittedName>
</protein>
<dbReference type="EMBL" id="CAADRN010000022">
    <property type="protein sequence ID" value="VFU11429.1"/>
    <property type="molecule type" value="Genomic_DNA"/>
</dbReference>
<feature type="domain" description="PRC-barrel" evidence="1">
    <location>
        <begin position="2"/>
        <end position="79"/>
    </location>
</feature>
<dbReference type="InterPro" id="IPR011033">
    <property type="entry name" value="PRC_barrel-like_sf"/>
</dbReference>
<dbReference type="PANTHER" id="PTHR40061">
    <property type="entry name" value="SPORULATION PROTEIN YLMC-RELATED"/>
    <property type="match status" value="1"/>
</dbReference>
<organism evidence="2">
    <name type="scientific">anaerobic digester metagenome</name>
    <dbReference type="NCBI Taxonomy" id="1263854"/>
    <lineage>
        <taxon>unclassified sequences</taxon>
        <taxon>metagenomes</taxon>
        <taxon>ecological metagenomes</taxon>
    </lineage>
</organism>
<dbReference type="InterPro" id="IPR014238">
    <property type="entry name" value="Spore_YlmC/YmxH"/>
</dbReference>
<dbReference type="SUPFAM" id="SSF50346">
    <property type="entry name" value="PRC-barrel domain"/>
    <property type="match status" value="1"/>
</dbReference>
<evidence type="ECO:0000259" key="1">
    <source>
        <dbReference type="Pfam" id="PF05239"/>
    </source>
</evidence>
<dbReference type="Pfam" id="PF05239">
    <property type="entry name" value="PRC"/>
    <property type="match status" value="1"/>
</dbReference>
<reference evidence="2" key="1">
    <citation type="submission" date="2019-03" db="EMBL/GenBank/DDBJ databases">
        <authorList>
            <person name="Hao L."/>
        </authorList>
    </citation>
    <scope>NUCLEOTIDE SEQUENCE</scope>
</reference>
<gene>
    <name evidence="2" type="primary">ylmC</name>
    <name evidence="2" type="ORF">SCFA_1180006</name>
</gene>
<dbReference type="AlphaFoldDB" id="A0A485LV20"/>
<proteinExistence type="predicted"/>
<dbReference type="Gene3D" id="2.30.30.240">
    <property type="entry name" value="PRC-barrel domain"/>
    <property type="match status" value="1"/>
</dbReference>
<dbReference type="PANTHER" id="PTHR40061:SF1">
    <property type="entry name" value="SPORULATION PROTEIN YLMC-RELATED"/>
    <property type="match status" value="1"/>
</dbReference>
<name>A0A485LV20_9ZZZZ</name>
<sequence>MVKISDLRAREVVNVVDGRRLGLIKDIEVDMEEGKITAIILPGDGGGRFLGFFAKDEEIVVPWEKIRKIGADVILVEVSTFTDPRHEQRIKY</sequence>
<accession>A0A485LV20</accession>
<dbReference type="NCBIfam" id="TIGR02888">
    <property type="entry name" value="spore_YlmC_YmxH"/>
    <property type="match status" value="1"/>
</dbReference>
<evidence type="ECO:0000313" key="2">
    <source>
        <dbReference type="EMBL" id="VFU11429.1"/>
    </source>
</evidence>